<sequence length="104" mass="12054">MKDGDFSVVLQNVSTNDAGTYEYLIKTRNPGGHSEQRHVINLTVSGDEHPEGEHEQEHPHVRRNRRRGQSCPLCWACPFLLFYGLFFINVYVMNRRRPAEGRRG</sequence>
<gene>
    <name evidence="3" type="ORF">ATANTOWER_011491</name>
</gene>
<reference evidence="3 4" key="1">
    <citation type="submission" date="2021-07" db="EMBL/GenBank/DDBJ databases">
        <authorList>
            <person name="Palmer J.M."/>
        </authorList>
    </citation>
    <scope>NUCLEOTIDE SEQUENCE [LARGE SCALE GENOMIC DNA]</scope>
    <source>
        <strain evidence="3 4">AT_MEX2019</strain>
        <tissue evidence="3">Muscle</tissue>
    </source>
</reference>
<dbReference type="EMBL" id="JAHUTI010022161">
    <property type="protein sequence ID" value="MED6239812.1"/>
    <property type="molecule type" value="Genomic_DNA"/>
</dbReference>
<organism evidence="3 4">
    <name type="scientific">Ataeniobius toweri</name>
    <dbReference type="NCBI Taxonomy" id="208326"/>
    <lineage>
        <taxon>Eukaryota</taxon>
        <taxon>Metazoa</taxon>
        <taxon>Chordata</taxon>
        <taxon>Craniata</taxon>
        <taxon>Vertebrata</taxon>
        <taxon>Euteleostomi</taxon>
        <taxon>Actinopterygii</taxon>
        <taxon>Neopterygii</taxon>
        <taxon>Teleostei</taxon>
        <taxon>Neoteleostei</taxon>
        <taxon>Acanthomorphata</taxon>
        <taxon>Ovalentaria</taxon>
        <taxon>Atherinomorphae</taxon>
        <taxon>Cyprinodontiformes</taxon>
        <taxon>Goodeidae</taxon>
        <taxon>Ataeniobius</taxon>
    </lineage>
</organism>
<evidence type="ECO:0000256" key="1">
    <source>
        <dbReference type="SAM" id="MobiDB-lite"/>
    </source>
</evidence>
<comment type="caution">
    <text evidence="3">The sequence shown here is derived from an EMBL/GenBank/DDBJ whole genome shotgun (WGS) entry which is preliminary data.</text>
</comment>
<evidence type="ECO:0000256" key="2">
    <source>
        <dbReference type="SAM" id="Phobius"/>
    </source>
</evidence>
<keyword evidence="4" id="KW-1185">Reference proteome</keyword>
<dbReference type="Proteomes" id="UP001345963">
    <property type="component" value="Unassembled WGS sequence"/>
</dbReference>
<evidence type="ECO:0008006" key="5">
    <source>
        <dbReference type="Google" id="ProtNLM"/>
    </source>
</evidence>
<proteinExistence type="predicted"/>
<feature type="transmembrane region" description="Helical" evidence="2">
    <location>
        <begin position="72"/>
        <end position="92"/>
    </location>
</feature>
<evidence type="ECO:0000313" key="4">
    <source>
        <dbReference type="Proteomes" id="UP001345963"/>
    </source>
</evidence>
<dbReference type="InterPro" id="IPR013783">
    <property type="entry name" value="Ig-like_fold"/>
</dbReference>
<name>A0ABU7ANM5_9TELE</name>
<protein>
    <recommendedName>
        <fullName evidence="5">Immunoglobulin I-set domain-containing protein</fullName>
    </recommendedName>
</protein>
<dbReference type="Gene3D" id="2.60.40.10">
    <property type="entry name" value="Immunoglobulins"/>
    <property type="match status" value="1"/>
</dbReference>
<keyword evidence="2" id="KW-0472">Membrane</keyword>
<accession>A0ABU7ANM5</accession>
<keyword evidence="2" id="KW-0812">Transmembrane</keyword>
<feature type="region of interest" description="Disordered" evidence="1">
    <location>
        <begin position="45"/>
        <end position="67"/>
    </location>
</feature>
<evidence type="ECO:0000313" key="3">
    <source>
        <dbReference type="EMBL" id="MED6239812.1"/>
    </source>
</evidence>
<feature type="compositionally biased region" description="Basic and acidic residues" evidence="1">
    <location>
        <begin position="46"/>
        <end position="59"/>
    </location>
</feature>
<keyword evidence="2" id="KW-1133">Transmembrane helix</keyword>